<comment type="caution">
    <text evidence="5">The sequence shown here is derived from an EMBL/GenBank/DDBJ whole genome shotgun (WGS) entry which is preliminary data.</text>
</comment>
<gene>
    <name evidence="5" type="ORF">HINF_LOCUS21914</name>
    <name evidence="6" type="ORF">HINF_LOCUS28012</name>
</gene>
<evidence type="ECO:0000256" key="3">
    <source>
        <dbReference type="SAM" id="Phobius"/>
    </source>
</evidence>
<keyword evidence="3" id="KW-0812">Transmembrane</keyword>
<feature type="domain" description="DDE Tnp4" evidence="4">
    <location>
        <begin position="41"/>
        <end position="103"/>
    </location>
</feature>
<reference evidence="5" key="1">
    <citation type="submission" date="2023-06" db="EMBL/GenBank/DDBJ databases">
        <authorList>
            <person name="Kurt Z."/>
        </authorList>
    </citation>
    <scope>NUCLEOTIDE SEQUENCE</scope>
</reference>
<name>A0AA86TZC9_9EUKA</name>
<evidence type="ECO:0000256" key="2">
    <source>
        <dbReference type="ARBA" id="ARBA00022723"/>
    </source>
</evidence>
<dbReference type="Proteomes" id="UP001642409">
    <property type="component" value="Unassembled WGS sequence"/>
</dbReference>
<dbReference type="InterPro" id="IPR027806">
    <property type="entry name" value="HARBI1_dom"/>
</dbReference>
<dbReference type="GO" id="GO:0046872">
    <property type="term" value="F:metal ion binding"/>
    <property type="evidence" value="ECO:0007669"/>
    <property type="project" value="UniProtKB-KW"/>
</dbReference>
<protein>
    <recommendedName>
        <fullName evidence="4">DDE Tnp4 domain-containing protein</fullName>
    </recommendedName>
</protein>
<sequence length="139" mass="16182">MMYHTILNIYKIGSMKFNLLFTLMDICMDIGAFVRKMVLLMLSKHHQLTILEKQANTAISKQRIIVENFFGRMTNLFKFSKQIYQSSNDRYIPLTKLIMGLTNFDILNSPLKAGQAASTIAGREEYDFTWLLLNNPYEE</sequence>
<keyword evidence="3" id="KW-0472">Membrane</keyword>
<evidence type="ECO:0000313" key="6">
    <source>
        <dbReference type="EMBL" id="CAL6021115.1"/>
    </source>
</evidence>
<organism evidence="5">
    <name type="scientific">Hexamita inflata</name>
    <dbReference type="NCBI Taxonomy" id="28002"/>
    <lineage>
        <taxon>Eukaryota</taxon>
        <taxon>Metamonada</taxon>
        <taxon>Diplomonadida</taxon>
        <taxon>Hexamitidae</taxon>
        <taxon>Hexamitinae</taxon>
        <taxon>Hexamita</taxon>
    </lineage>
</organism>
<keyword evidence="7" id="KW-1185">Reference proteome</keyword>
<dbReference type="Pfam" id="PF13359">
    <property type="entry name" value="DDE_Tnp_4"/>
    <property type="match status" value="1"/>
</dbReference>
<evidence type="ECO:0000256" key="1">
    <source>
        <dbReference type="ARBA" id="ARBA00001968"/>
    </source>
</evidence>
<evidence type="ECO:0000313" key="5">
    <source>
        <dbReference type="EMBL" id="CAI9934269.1"/>
    </source>
</evidence>
<evidence type="ECO:0000313" key="7">
    <source>
        <dbReference type="Proteomes" id="UP001642409"/>
    </source>
</evidence>
<evidence type="ECO:0000259" key="4">
    <source>
        <dbReference type="Pfam" id="PF13359"/>
    </source>
</evidence>
<dbReference type="EMBL" id="CATOUU010000564">
    <property type="protein sequence ID" value="CAI9934269.1"/>
    <property type="molecule type" value="Genomic_DNA"/>
</dbReference>
<accession>A0AA86TZC9</accession>
<keyword evidence="2" id="KW-0479">Metal-binding</keyword>
<dbReference type="EMBL" id="CAXDID020000088">
    <property type="protein sequence ID" value="CAL6021115.1"/>
    <property type="molecule type" value="Genomic_DNA"/>
</dbReference>
<feature type="transmembrane region" description="Helical" evidence="3">
    <location>
        <begin position="17"/>
        <end position="34"/>
    </location>
</feature>
<keyword evidence="3" id="KW-1133">Transmembrane helix</keyword>
<proteinExistence type="predicted"/>
<comment type="cofactor">
    <cofactor evidence="1">
        <name>a divalent metal cation</name>
        <dbReference type="ChEBI" id="CHEBI:60240"/>
    </cofactor>
</comment>
<dbReference type="AlphaFoldDB" id="A0AA86TZC9"/>
<reference evidence="6 7" key="2">
    <citation type="submission" date="2024-07" db="EMBL/GenBank/DDBJ databases">
        <authorList>
            <person name="Akdeniz Z."/>
        </authorList>
    </citation>
    <scope>NUCLEOTIDE SEQUENCE [LARGE SCALE GENOMIC DNA]</scope>
</reference>